<sequence precursor="true">MRFMGRTYAAATAIMLAYSAFFSAAASAAKTDDKKVTEVTKKDVSGYSAAEICADMGIGMLLDDTKDIASQVAAAKKKGYGTVKISDGMSGHTEDTENWLAGLKKSVDAADEEDMYIVLSLDSEDLTAEESRNIWKQTADLFKKYDRKLLFEGDFFSRTKIGDKTDAAAAIRSISKDRVLVCSAAEPWSAAGFGADTIAAVSVNGKNSEKLLKTFERLEIAFVNKGIPVLIRGTAPSVEKTAALFAQNAKALGIAAVMADNTNEDKIIKTYKDSAASGTVFDTEEAEENSRIAYTGDIELKAGADGKYSRKIAVSDLLGGIEKDRVKGIRFTGSDGFTLVLDKKGTSAEKECYKKVICVNDIKGDTLEVSSSASSGTRLVEYEVLVADGRLEPYTRYLQFSEKNSDGRCYARAVMMVKYEDVAAADSVKFTFDLDGKTASVTSAKYYKAVSQQGQIIEPDEGHVFVAAVISGVPVGITDKLKVTDIELVGAD</sequence>
<dbReference type="SMR" id="E6UC08"/>
<dbReference type="SUPFAM" id="SSF51445">
    <property type="entry name" value="(Trans)glycosidases"/>
    <property type="match status" value="1"/>
</dbReference>
<accession>E6UC08</accession>
<dbReference type="Proteomes" id="UP000006919">
    <property type="component" value="Chromosome"/>
</dbReference>
<dbReference type="RefSeq" id="WP_013497737.1">
    <property type="nucleotide sequence ID" value="NC_014833.1"/>
</dbReference>
<keyword evidence="2" id="KW-0378">Hydrolase</keyword>
<dbReference type="AlphaFoldDB" id="E6UC08"/>
<dbReference type="InterPro" id="IPR017853">
    <property type="entry name" value="GH"/>
</dbReference>
<organism evidence="2 3">
    <name type="scientific">Ruminococcus albus (strain ATCC 27210 / DSM 20455 / JCM 14654 / NCDO 2250 / 7)</name>
    <dbReference type="NCBI Taxonomy" id="697329"/>
    <lineage>
        <taxon>Bacteria</taxon>
        <taxon>Bacillati</taxon>
        <taxon>Bacillota</taxon>
        <taxon>Clostridia</taxon>
        <taxon>Eubacteriales</taxon>
        <taxon>Oscillospiraceae</taxon>
        <taxon>Ruminococcus</taxon>
    </lineage>
</organism>
<dbReference type="HOGENOM" id="CLU_554208_0_0_9"/>
<keyword evidence="1" id="KW-0732">Signal</keyword>
<reference evidence="2 3" key="1">
    <citation type="journal article" date="2011" name="J. Bacteriol.">
        <title>Complete genome of the cellulolytic ruminal bacterium Ruminococcus albus 7.</title>
        <authorList>
            <person name="Suen G."/>
            <person name="Stevenson D.M."/>
            <person name="Bruce D.C."/>
            <person name="Chertkov O."/>
            <person name="Copeland A."/>
            <person name="Cheng J.F."/>
            <person name="Detter C."/>
            <person name="Detter J.C."/>
            <person name="Goodwin L.A."/>
            <person name="Han C.S."/>
            <person name="Hauser L.J."/>
            <person name="Ivanova N.N."/>
            <person name="Kyrpides N.C."/>
            <person name="Land M.L."/>
            <person name="Lapidus A."/>
            <person name="Lucas S."/>
            <person name="Ovchinnikova G."/>
            <person name="Pitluck S."/>
            <person name="Tapia R."/>
            <person name="Woyke T."/>
            <person name="Boyum J."/>
            <person name="Mead D."/>
            <person name="Weimer P.J."/>
        </authorList>
    </citation>
    <scope>NUCLEOTIDE SEQUENCE [LARGE SCALE GENOMIC DNA]</scope>
    <source>
        <strain evidence="3">ATCC 27210 / DSM 20455 / JCM 14654 / NCDO 2250 / 7</strain>
    </source>
</reference>
<evidence type="ECO:0000313" key="3">
    <source>
        <dbReference type="Proteomes" id="UP000006919"/>
    </source>
</evidence>
<dbReference type="GO" id="GO:0016787">
    <property type="term" value="F:hydrolase activity"/>
    <property type="evidence" value="ECO:0007669"/>
    <property type="project" value="UniProtKB-KW"/>
</dbReference>
<dbReference type="EMBL" id="CP002403">
    <property type="protein sequence ID" value="ADU21559.1"/>
    <property type="molecule type" value="Genomic_DNA"/>
</dbReference>
<dbReference type="OrthoDB" id="9800955at2"/>
<feature type="signal peptide" evidence="1">
    <location>
        <begin position="1"/>
        <end position="28"/>
    </location>
</feature>
<protein>
    <submittedName>
        <fullName evidence="2">Glycoside hydrolase family 5</fullName>
    </submittedName>
</protein>
<name>E6UC08_RUMA7</name>
<dbReference type="KEGG" id="ral:Rumal_1033"/>
<evidence type="ECO:0000313" key="2">
    <source>
        <dbReference type="EMBL" id="ADU21559.1"/>
    </source>
</evidence>
<proteinExistence type="predicted"/>
<evidence type="ECO:0000256" key="1">
    <source>
        <dbReference type="SAM" id="SignalP"/>
    </source>
</evidence>
<dbReference type="Gene3D" id="3.20.20.80">
    <property type="entry name" value="Glycosidases"/>
    <property type="match status" value="1"/>
</dbReference>
<dbReference type="STRING" id="697329.Rumal_1033"/>
<feature type="chain" id="PRO_5003212834" evidence="1">
    <location>
        <begin position="29"/>
        <end position="492"/>
    </location>
</feature>
<dbReference type="eggNOG" id="COG2730">
    <property type="taxonomic scope" value="Bacteria"/>
</dbReference>
<gene>
    <name evidence="2" type="ordered locus">Rumal_1033</name>
</gene>